<evidence type="ECO:0000256" key="1">
    <source>
        <dbReference type="ARBA" id="ARBA00001362"/>
    </source>
</evidence>
<dbReference type="SUPFAM" id="SSF55166">
    <property type="entry name" value="Hedgehog/DD-peptidase"/>
    <property type="match status" value="1"/>
</dbReference>
<protein>
    <submittedName>
        <fullName evidence="9">D-alanyl-D-alanine dipeptidase</fullName>
        <ecNumber evidence="9">3.4.13.22</ecNumber>
    </submittedName>
</protein>
<dbReference type="GO" id="GO:0046872">
    <property type="term" value="F:metal ion binding"/>
    <property type="evidence" value="ECO:0007669"/>
    <property type="project" value="UniProtKB-KW"/>
</dbReference>
<keyword evidence="2" id="KW-0645">Protease</keyword>
<comment type="caution">
    <text evidence="9">The sequence shown here is derived from an EMBL/GenBank/DDBJ whole genome shotgun (WGS) entry which is preliminary data.</text>
</comment>
<reference evidence="9 10" key="1">
    <citation type="submission" date="2020-07" db="EMBL/GenBank/DDBJ databases">
        <title>Exploring microbial biodiversity for novel pathways involved in the catabolism of aromatic compounds derived from lignin.</title>
        <authorList>
            <person name="Elkins J."/>
        </authorList>
    </citation>
    <scope>NUCLEOTIDE SEQUENCE [LARGE SCALE GENOMIC DNA]</scope>
    <source>
        <strain evidence="9 10">H2C3C</strain>
    </source>
</reference>
<dbReference type="EMBL" id="JACCAS010000002">
    <property type="protein sequence ID" value="NYH26650.1"/>
    <property type="molecule type" value="Genomic_DNA"/>
</dbReference>
<dbReference type="GO" id="GO:0008237">
    <property type="term" value="F:metallopeptidase activity"/>
    <property type="evidence" value="ECO:0007669"/>
    <property type="project" value="UniProtKB-KW"/>
</dbReference>
<dbReference type="InterPro" id="IPR009045">
    <property type="entry name" value="Zn_M74/Hedgehog-like"/>
</dbReference>
<comment type="catalytic activity">
    <reaction evidence="1">
        <text>D-alanyl-D-alanine + H2O = 2 D-alanine</text>
        <dbReference type="Rhea" id="RHEA:20661"/>
        <dbReference type="ChEBI" id="CHEBI:15377"/>
        <dbReference type="ChEBI" id="CHEBI:57416"/>
        <dbReference type="ChEBI" id="CHEBI:57822"/>
        <dbReference type="EC" id="3.4.13.22"/>
    </reaction>
</comment>
<dbReference type="AlphaFoldDB" id="A0A7Y9WT00"/>
<keyword evidence="6 9" id="KW-0224">Dipeptidase</keyword>
<dbReference type="PANTHER" id="PTHR43126">
    <property type="entry name" value="D-ALANYL-D-ALANINE DIPEPTIDASE"/>
    <property type="match status" value="1"/>
</dbReference>
<dbReference type="RefSeq" id="WP_179746138.1">
    <property type="nucleotide sequence ID" value="NZ_JACCAS010000002.1"/>
</dbReference>
<evidence type="ECO:0000256" key="8">
    <source>
        <dbReference type="ARBA" id="ARBA00023316"/>
    </source>
</evidence>
<name>A0A7Y9WT00_9BURK</name>
<keyword evidence="4 9" id="KW-0378">Hydrolase</keyword>
<dbReference type="Proteomes" id="UP000540929">
    <property type="component" value="Unassembled WGS sequence"/>
</dbReference>
<dbReference type="GO" id="GO:0006508">
    <property type="term" value="P:proteolysis"/>
    <property type="evidence" value="ECO:0007669"/>
    <property type="project" value="UniProtKB-KW"/>
</dbReference>
<keyword evidence="8" id="KW-0961">Cell wall biogenesis/degradation</keyword>
<evidence type="ECO:0000313" key="10">
    <source>
        <dbReference type="Proteomes" id="UP000540929"/>
    </source>
</evidence>
<keyword evidence="10" id="KW-1185">Reference proteome</keyword>
<dbReference type="InterPro" id="IPR000755">
    <property type="entry name" value="A_A_dipeptidase"/>
</dbReference>
<keyword evidence="7" id="KW-0482">Metalloprotease</keyword>
<dbReference type="Gene3D" id="3.30.1380.10">
    <property type="match status" value="1"/>
</dbReference>
<keyword evidence="3" id="KW-0479">Metal-binding</keyword>
<evidence type="ECO:0000313" key="9">
    <source>
        <dbReference type="EMBL" id="NYH26650.1"/>
    </source>
</evidence>
<evidence type="ECO:0000256" key="6">
    <source>
        <dbReference type="ARBA" id="ARBA00022997"/>
    </source>
</evidence>
<dbReference type="GO" id="GO:0160237">
    <property type="term" value="F:D-Ala-D-Ala dipeptidase activity"/>
    <property type="evidence" value="ECO:0007669"/>
    <property type="project" value="UniProtKB-EC"/>
</dbReference>
<evidence type="ECO:0000256" key="2">
    <source>
        <dbReference type="ARBA" id="ARBA00022670"/>
    </source>
</evidence>
<evidence type="ECO:0000256" key="7">
    <source>
        <dbReference type="ARBA" id="ARBA00023049"/>
    </source>
</evidence>
<sequence length="231" mass="27008">MNDPKTATYRAIENHFLRYQELQQVSVQENHNPMVSLASEFSGKILIEDPRMREFTGDDIYVRRTVARMLQLANDELQNIWPDCDLEVTYGYRHLDIQTSEFEAQRKETQRDFPLLNGVELDEATHRFVAAPEVAGHPTGGAVDLRIRRTAGDLLEMGTNLGDFSFDTYVFSPFITREAWHHRQILRACMLKAGFAPFDGEWWHFSFGDREWARYFNRSQAVYSQIRFSLF</sequence>
<organism evidence="9 10">
    <name type="scientific">Paraburkholderia bryophila</name>
    <dbReference type="NCBI Taxonomy" id="420952"/>
    <lineage>
        <taxon>Bacteria</taxon>
        <taxon>Pseudomonadati</taxon>
        <taxon>Pseudomonadota</taxon>
        <taxon>Betaproteobacteria</taxon>
        <taxon>Burkholderiales</taxon>
        <taxon>Burkholderiaceae</taxon>
        <taxon>Paraburkholderia</taxon>
    </lineage>
</organism>
<dbReference type="GO" id="GO:0071555">
    <property type="term" value="P:cell wall organization"/>
    <property type="evidence" value="ECO:0007669"/>
    <property type="project" value="UniProtKB-KW"/>
</dbReference>
<dbReference type="EC" id="3.4.13.22" evidence="9"/>
<proteinExistence type="predicted"/>
<evidence type="ECO:0000256" key="5">
    <source>
        <dbReference type="ARBA" id="ARBA00022833"/>
    </source>
</evidence>
<accession>A0A7Y9WT00</accession>
<dbReference type="PANTHER" id="PTHR43126:SF2">
    <property type="entry name" value="D-ALANYL-D-ALANINE DIPEPTIDASE"/>
    <property type="match status" value="1"/>
</dbReference>
<keyword evidence="5" id="KW-0862">Zinc</keyword>
<evidence type="ECO:0000256" key="3">
    <source>
        <dbReference type="ARBA" id="ARBA00022723"/>
    </source>
</evidence>
<gene>
    <name evidence="9" type="ORF">GGD40_006221</name>
</gene>
<dbReference type="Pfam" id="PF01427">
    <property type="entry name" value="Peptidase_M15"/>
    <property type="match status" value="1"/>
</dbReference>
<evidence type="ECO:0000256" key="4">
    <source>
        <dbReference type="ARBA" id="ARBA00022801"/>
    </source>
</evidence>